<dbReference type="RefSeq" id="WP_090053653.1">
    <property type="nucleotide sequence ID" value="NZ_FNCC01000011.1"/>
</dbReference>
<dbReference type="OrthoDB" id="157137at2"/>
<evidence type="ECO:0000313" key="3">
    <source>
        <dbReference type="Proteomes" id="UP000199623"/>
    </source>
</evidence>
<dbReference type="Proteomes" id="UP000199623">
    <property type="component" value="Unassembled WGS sequence"/>
</dbReference>
<name>A0A1G7X671_9PSEU</name>
<keyword evidence="1" id="KW-0472">Membrane</keyword>
<keyword evidence="1" id="KW-1133">Transmembrane helix</keyword>
<feature type="transmembrane region" description="Helical" evidence="1">
    <location>
        <begin position="175"/>
        <end position="199"/>
    </location>
</feature>
<protein>
    <submittedName>
        <fullName evidence="2">ABC-2 family transporter protein</fullName>
    </submittedName>
</protein>
<keyword evidence="3" id="KW-1185">Reference proteome</keyword>
<feature type="transmembrane region" description="Helical" evidence="1">
    <location>
        <begin position="25"/>
        <end position="46"/>
    </location>
</feature>
<reference evidence="3" key="1">
    <citation type="submission" date="2016-10" db="EMBL/GenBank/DDBJ databases">
        <authorList>
            <person name="Varghese N."/>
            <person name="Submissions S."/>
        </authorList>
    </citation>
    <scope>NUCLEOTIDE SEQUENCE [LARGE SCALE GENOMIC DNA]</scope>
    <source>
        <strain evidence="3">CGMCC 4.3506</strain>
    </source>
</reference>
<feature type="transmembrane region" description="Helical" evidence="1">
    <location>
        <begin position="85"/>
        <end position="112"/>
    </location>
</feature>
<gene>
    <name evidence="2" type="ORF">SAMN05216553_111289</name>
</gene>
<dbReference type="STRING" id="200378.SAMN05216553_111289"/>
<dbReference type="Pfam" id="PF12679">
    <property type="entry name" value="ABC2_membrane_2"/>
    <property type="match status" value="1"/>
</dbReference>
<feature type="transmembrane region" description="Helical" evidence="1">
    <location>
        <begin position="133"/>
        <end position="155"/>
    </location>
</feature>
<keyword evidence="1" id="KW-0812">Transmembrane</keyword>
<dbReference type="AlphaFoldDB" id="A0A1G7X671"/>
<dbReference type="PANTHER" id="PTHR43471">
    <property type="entry name" value="ABC TRANSPORTER PERMEASE"/>
    <property type="match status" value="1"/>
</dbReference>
<dbReference type="GO" id="GO:0140359">
    <property type="term" value="F:ABC-type transporter activity"/>
    <property type="evidence" value="ECO:0007669"/>
    <property type="project" value="InterPro"/>
</dbReference>
<proteinExistence type="predicted"/>
<feature type="transmembrane region" description="Helical" evidence="1">
    <location>
        <begin position="211"/>
        <end position="230"/>
    </location>
</feature>
<sequence length="270" mass="29065">MIDRQRVWALMRKDWLEISRNKQAIAPLAIVPLLFAAIIPAAVILVGNGGLLRTSVNGLQSFLDNLPDGIVPSGYTVEQTVVHTVIIYFLAPFFLLIPVMVATIVGSSSFVGEKERRTVEGLLYTPLTNRELVLGKVLVSVVPSVLVTWVSFVVYTVVVNSLGASVMGGLFFPTWSWVVLVVVLVPLVSFLATSLIVAVSGRSKTMQGAQSTAVVIILPVVGLLIGQATGLMLFDITVALVAALVLLAIDVAAFFLVVKQFHRERVITSL</sequence>
<evidence type="ECO:0000313" key="2">
    <source>
        <dbReference type="EMBL" id="SDG79636.1"/>
    </source>
</evidence>
<evidence type="ECO:0000256" key="1">
    <source>
        <dbReference type="SAM" id="Phobius"/>
    </source>
</evidence>
<dbReference type="PANTHER" id="PTHR43471:SF1">
    <property type="entry name" value="ABC TRANSPORTER PERMEASE PROTEIN NOSY-RELATED"/>
    <property type="match status" value="1"/>
</dbReference>
<organism evidence="2 3">
    <name type="scientific">Lentzea fradiae</name>
    <dbReference type="NCBI Taxonomy" id="200378"/>
    <lineage>
        <taxon>Bacteria</taxon>
        <taxon>Bacillati</taxon>
        <taxon>Actinomycetota</taxon>
        <taxon>Actinomycetes</taxon>
        <taxon>Pseudonocardiales</taxon>
        <taxon>Pseudonocardiaceae</taxon>
        <taxon>Lentzea</taxon>
    </lineage>
</organism>
<dbReference type="GO" id="GO:0005886">
    <property type="term" value="C:plasma membrane"/>
    <property type="evidence" value="ECO:0007669"/>
    <property type="project" value="UniProtKB-SubCell"/>
</dbReference>
<accession>A0A1G7X671</accession>
<feature type="transmembrane region" description="Helical" evidence="1">
    <location>
        <begin position="236"/>
        <end position="258"/>
    </location>
</feature>
<dbReference type="EMBL" id="FNCC01000011">
    <property type="protein sequence ID" value="SDG79636.1"/>
    <property type="molecule type" value="Genomic_DNA"/>
</dbReference>